<evidence type="ECO:0000313" key="4">
    <source>
        <dbReference type="EMBL" id="KAL3420250.1"/>
    </source>
</evidence>
<evidence type="ECO:0000256" key="2">
    <source>
        <dbReference type="ARBA" id="ARBA00022553"/>
    </source>
</evidence>
<dbReference type="PANTHER" id="PTHR43439:SF2">
    <property type="entry name" value="ENZYME, PUTATIVE (JCVI)-RELATED"/>
    <property type="match status" value="1"/>
</dbReference>
<dbReference type="Gene3D" id="3.40.50.720">
    <property type="entry name" value="NAD(P)-binding Rossmann-like Domain"/>
    <property type="match status" value="1"/>
</dbReference>
<comment type="caution">
    <text evidence="4">The sequence shown here is derived from an EMBL/GenBank/DDBJ whole genome shotgun (WGS) entry which is preliminary data.</text>
</comment>
<evidence type="ECO:0000256" key="1">
    <source>
        <dbReference type="ARBA" id="ARBA00022450"/>
    </source>
</evidence>
<keyword evidence="5" id="KW-1185">Reference proteome</keyword>
<dbReference type="Pfam" id="PF23562">
    <property type="entry name" value="AMP-binding_C_3"/>
    <property type="match status" value="1"/>
</dbReference>
<accession>A0ABR4PAA3</accession>
<organism evidence="4 5">
    <name type="scientific">Phlyctema vagabunda</name>
    <dbReference type="NCBI Taxonomy" id="108571"/>
    <lineage>
        <taxon>Eukaryota</taxon>
        <taxon>Fungi</taxon>
        <taxon>Dikarya</taxon>
        <taxon>Ascomycota</taxon>
        <taxon>Pezizomycotina</taxon>
        <taxon>Leotiomycetes</taxon>
        <taxon>Helotiales</taxon>
        <taxon>Dermateaceae</taxon>
        <taxon>Phlyctema</taxon>
    </lineage>
</organism>
<feature type="domain" description="Carrier" evidence="3">
    <location>
        <begin position="226"/>
        <end position="303"/>
    </location>
</feature>
<dbReference type="PANTHER" id="PTHR43439">
    <property type="entry name" value="PHENYLACETATE-COENZYME A LIGASE"/>
    <property type="match status" value="1"/>
</dbReference>
<name>A0ABR4PAA3_9HELO</name>
<dbReference type="Proteomes" id="UP001629113">
    <property type="component" value="Unassembled WGS sequence"/>
</dbReference>
<reference evidence="4 5" key="1">
    <citation type="submission" date="2024-06" db="EMBL/GenBank/DDBJ databases">
        <title>Complete genome of Phlyctema vagabunda strain 19-DSS-EL-015.</title>
        <authorList>
            <person name="Fiorenzani C."/>
        </authorList>
    </citation>
    <scope>NUCLEOTIDE SEQUENCE [LARGE SCALE GENOMIC DNA]</scope>
    <source>
        <strain evidence="4 5">19-DSS-EL-015</strain>
    </source>
</reference>
<dbReference type="SUPFAM" id="SSF56801">
    <property type="entry name" value="Acetyl-CoA synthetase-like"/>
    <property type="match status" value="1"/>
</dbReference>
<dbReference type="PROSITE" id="PS50075">
    <property type="entry name" value="CARRIER"/>
    <property type="match status" value="1"/>
</dbReference>
<dbReference type="InterPro" id="IPR036736">
    <property type="entry name" value="ACP-like_sf"/>
</dbReference>
<dbReference type="Pfam" id="PF00550">
    <property type="entry name" value="PP-binding"/>
    <property type="match status" value="1"/>
</dbReference>
<keyword evidence="2" id="KW-0597">Phosphoprotein</keyword>
<dbReference type="SUPFAM" id="SSF51735">
    <property type="entry name" value="NAD(P)-binding Rossmann-fold domains"/>
    <property type="match status" value="1"/>
</dbReference>
<dbReference type="InterPro" id="IPR051414">
    <property type="entry name" value="Adenylate-forming_Reductase"/>
</dbReference>
<gene>
    <name evidence="4" type="ORF">PVAG01_08748</name>
</gene>
<keyword evidence="1" id="KW-0596">Phosphopantetheine</keyword>
<dbReference type="Gene3D" id="1.10.1200.10">
    <property type="entry name" value="ACP-like"/>
    <property type="match status" value="1"/>
</dbReference>
<evidence type="ECO:0000259" key="3">
    <source>
        <dbReference type="PROSITE" id="PS50075"/>
    </source>
</evidence>
<dbReference type="InterPro" id="IPR036291">
    <property type="entry name" value="NAD(P)-bd_dom_sf"/>
</dbReference>
<dbReference type="EMBL" id="JBFCZG010000007">
    <property type="protein sequence ID" value="KAL3420250.1"/>
    <property type="molecule type" value="Genomic_DNA"/>
</dbReference>
<evidence type="ECO:0000313" key="5">
    <source>
        <dbReference type="Proteomes" id="UP001629113"/>
    </source>
</evidence>
<dbReference type="InterPro" id="IPR013120">
    <property type="entry name" value="FAR_NAD-bd"/>
</dbReference>
<dbReference type="SUPFAM" id="SSF47336">
    <property type="entry name" value="ACP-like"/>
    <property type="match status" value="1"/>
</dbReference>
<proteinExistence type="predicted"/>
<dbReference type="Pfam" id="PF07993">
    <property type="entry name" value="NAD_binding_4"/>
    <property type="match status" value="1"/>
</dbReference>
<dbReference type="InterPro" id="IPR009081">
    <property type="entry name" value="PP-bd_ACP"/>
</dbReference>
<protein>
    <submittedName>
        <fullName evidence="4">L-aminoadipate-semialdehyde dehydrogenase (Nonribosomal peptide synthetase)</fullName>
    </submittedName>
</protein>
<sequence>MFGTTECSSFPTMETHREDWNYLNYHPAAGFEFRENFDGLFEKFQVRNKKYDAYQGIFQTFPDIDEFPTRDLYSKHPTRPNYWLYRGRADHIIVLSNGEKLNPLDMEATINDHPDVKASLIVGSGRFQTLALIELNKPLPSGPEELKAFQESIWETVKIANIEAPAHAQLYKDYIMFASPDKPFPLAGKGTVLRNETLKLYQEEIDNIYQQADREIGADDVDFDGSSLETVALSICNLLPDSLKDQKIGAQDDFFAAGLDSLSVFSLVRNLRAVVNQDDSISASTIYGNPTIEKLSRAVYTISHPDAANDRNLAQETLQEMRQMIDKYTTDLPQREALPRTSDAETSVILTGSTGSLGSYLLEKLVSLPHIKKIFCFNRALDGRAKQTEASGARGLKTDWPSERVQFFKADLSKPDFGLDAETFEEVRKSATHIIHNQWQVDFNLSLSSFEPHIRGVRNLVDFSIQSENNAKIFFISSVAVGMKGGTETIPETPIMNLLAGEGGYGQSKLVSEWILEIAKNQSCVPTAVCRVGQIAGPVDVDAGMWNKQEWLPTIISTSKYLGLIPSSLSSMSSIDWLPVNSLSTILAELASLSSPETSTSSPSEHMPIFHTVNPSTVPWSALLPTITSHLGPTVAVTGWKDWLAALEQSASNGDDVEKNPGIKLLDFYRGLEHATGADAPVYQTANTVRYSRTLEALGPVQPEWFTEWLTQWGFLNMAIYGR</sequence>